<evidence type="ECO:0000313" key="3">
    <source>
        <dbReference type="EMBL" id="CAF1618122.1"/>
    </source>
</evidence>
<evidence type="ECO:0000256" key="1">
    <source>
        <dbReference type="SAM" id="Coils"/>
    </source>
</evidence>
<dbReference type="Proteomes" id="UP000663855">
    <property type="component" value="Unassembled WGS sequence"/>
</dbReference>
<reference evidence="5" key="1">
    <citation type="submission" date="2021-02" db="EMBL/GenBank/DDBJ databases">
        <authorList>
            <person name="Nowell W R."/>
        </authorList>
    </citation>
    <scope>NUCLEOTIDE SEQUENCE</scope>
</reference>
<accession>A0A816XHB6</accession>
<protein>
    <recommendedName>
        <fullName evidence="12">B box-type domain-containing protein</fullName>
    </recommendedName>
</protein>
<dbReference type="Proteomes" id="UP000663842">
    <property type="component" value="Unassembled WGS sequence"/>
</dbReference>
<dbReference type="Proteomes" id="UP000663866">
    <property type="component" value="Unassembled WGS sequence"/>
</dbReference>
<evidence type="ECO:0000313" key="11">
    <source>
        <dbReference type="Proteomes" id="UP000663866"/>
    </source>
</evidence>
<dbReference type="Proteomes" id="UP000663856">
    <property type="component" value="Unassembled WGS sequence"/>
</dbReference>
<feature type="coiled-coil region" evidence="1">
    <location>
        <begin position="106"/>
        <end position="154"/>
    </location>
</feature>
<evidence type="ECO:0000313" key="2">
    <source>
        <dbReference type="EMBL" id="CAF1456231.1"/>
    </source>
</evidence>
<dbReference type="Proteomes" id="UP000663887">
    <property type="component" value="Unassembled WGS sequence"/>
</dbReference>
<dbReference type="EMBL" id="CAJOBF010002783">
    <property type="protein sequence ID" value="CAF4055792.1"/>
    <property type="molecule type" value="Genomic_DNA"/>
</dbReference>
<keyword evidence="1" id="KW-0175">Coiled coil</keyword>
<organism evidence="5 10">
    <name type="scientific">Rotaria magnacalcarata</name>
    <dbReference type="NCBI Taxonomy" id="392030"/>
    <lineage>
        <taxon>Eukaryota</taxon>
        <taxon>Metazoa</taxon>
        <taxon>Spiralia</taxon>
        <taxon>Gnathifera</taxon>
        <taxon>Rotifera</taxon>
        <taxon>Eurotatoria</taxon>
        <taxon>Bdelloidea</taxon>
        <taxon>Philodinida</taxon>
        <taxon>Philodinidae</taxon>
        <taxon>Rotaria</taxon>
    </lineage>
</organism>
<keyword evidence="11" id="KW-1185">Reference proteome</keyword>
<name>A0A816XHB6_9BILA</name>
<dbReference type="AlphaFoldDB" id="A0A816XHB6"/>
<dbReference type="EMBL" id="CAJOBJ010262241">
    <property type="protein sequence ID" value="CAF5115569.1"/>
    <property type="molecule type" value="Genomic_DNA"/>
</dbReference>
<dbReference type="Proteomes" id="UP000681967">
    <property type="component" value="Unassembled WGS sequence"/>
</dbReference>
<evidence type="ECO:0000313" key="7">
    <source>
        <dbReference type="EMBL" id="CAF4055792.1"/>
    </source>
</evidence>
<evidence type="ECO:0000313" key="4">
    <source>
        <dbReference type="EMBL" id="CAF2066754.1"/>
    </source>
</evidence>
<dbReference type="EMBL" id="CAJOBH010104336">
    <property type="protein sequence ID" value="CAF4628922.1"/>
    <property type="molecule type" value="Genomic_DNA"/>
</dbReference>
<dbReference type="EMBL" id="CAJNOV010011665">
    <property type="protein sequence ID" value="CAF1456231.1"/>
    <property type="molecule type" value="Genomic_DNA"/>
</dbReference>
<evidence type="ECO:0000313" key="10">
    <source>
        <dbReference type="Proteomes" id="UP000663856"/>
    </source>
</evidence>
<comment type="caution">
    <text evidence="5">The sequence shown here is derived from an EMBL/GenBank/DDBJ whole genome shotgun (WGS) entry which is preliminary data.</text>
</comment>
<dbReference type="EMBL" id="CAJNRG010004509">
    <property type="protein sequence ID" value="CAF2066754.1"/>
    <property type="molecule type" value="Genomic_DNA"/>
</dbReference>
<sequence length="325" mass="38143">MSSLKRESQTCSACGATAGIFVCRGCLKSFCLRHTNEHRSSIEQQMETIIFNHERLRQCIAGEEVEEYFQQLHGHVNQWETQSINKIRDTAIDIRQQLKFINQRYHNSTHDQLRQLKQQIRNAQNDGNFFENDLKLWQAEIQKLQSTISEQENLQISLDSNSESFISRIKLTDKTDYNGTIPIDYFECNRKHMNSEDFTNLNLKGEYSSGNKLFRFKLDDLEQNTFVLMGIISTSRTKNVDPYKNPTFYGWSTKNLVYLHGVPHSNIDNYQSDMDGNDIFQLILDCERQTVRLINERTHRKYELNVDISKCPFPWQPHVRILSSL</sequence>
<proteinExistence type="predicted"/>
<dbReference type="EMBL" id="CAJOBG010002095">
    <property type="protein sequence ID" value="CAF3983056.1"/>
    <property type="molecule type" value="Genomic_DNA"/>
</dbReference>
<evidence type="ECO:0000313" key="6">
    <source>
        <dbReference type="EMBL" id="CAF3983056.1"/>
    </source>
</evidence>
<evidence type="ECO:0008006" key="12">
    <source>
        <dbReference type="Google" id="ProtNLM"/>
    </source>
</evidence>
<gene>
    <name evidence="8" type="ORF">BYL167_LOCUS41281</name>
    <name evidence="2" type="ORF">CJN711_LOCUS24850</name>
    <name evidence="9" type="ORF">GIL414_LOCUS63325</name>
    <name evidence="3" type="ORF">KQP761_LOCUS24299</name>
    <name evidence="6" type="ORF">OVN521_LOCUS14046</name>
    <name evidence="7" type="ORF">UXM345_LOCUS19516</name>
    <name evidence="5" type="ORF">WKI299_LOCUS29435</name>
    <name evidence="4" type="ORF">XDN619_LOCUS11735</name>
</gene>
<dbReference type="Proteomes" id="UP000681720">
    <property type="component" value="Unassembled WGS sequence"/>
</dbReference>
<dbReference type="EMBL" id="CAJNRF010013189">
    <property type="protein sequence ID" value="CAF2146596.1"/>
    <property type="molecule type" value="Genomic_DNA"/>
</dbReference>
<evidence type="ECO:0000313" key="8">
    <source>
        <dbReference type="EMBL" id="CAF4628922.1"/>
    </source>
</evidence>
<evidence type="ECO:0000313" key="5">
    <source>
        <dbReference type="EMBL" id="CAF2146596.1"/>
    </source>
</evidence>
<dbReference type="OrthoDB" id="10044165at2759"/>
<evidence type="ECO:0000313" key="9">
    <source>
        <dbReference type="EMBL" id="CAF5115569.1"/>
    </source>
</evidence>
<dbReference type="Proteomes" id="UP000663834">
    <property type="component" value="Unassembled WGS sequence"/>
</dbReference>
<dbReference type="EMBL" id="CAJNOW010013140">
    <property type="protein sequence ID" value="CAF1618122.1"/>
    <property type="molecule type" value="Genomic_DNA"/>
</dbReference>